<name>A0ACB8Q5J7_9AGAM</name>
<protein>
    <submittedName>
        <fullName evidence="1">Uncharacterized protein</fullName>
    </submittedName>
</protein>
<reference evidence="1" key="2">
    <citation type="journal article" date="2022" name="New Phytol.">
        <title>Evolutionary transition to the ectomycorrhizal habit in the genomes of a hyperdiverse lineage of mushroom-forming fungi.</title>
        <authorList>
            <person name="Looney B."/>
            <person name="Miyauchi S."/>
            <person name="Morin E."/>
            <person name="Drula E."/>
            <person name="Courty P.E."/>
            <person name="Kohler A."/>
            <person name="Kuo A."/>
            <person name="LaButti K."/>
            <person name="Pangilinan J."/>
            <person name="Lipzen A."/>
            <person name="Riley R."/>
            <person name="Andreopoulos W."/>
            <person name="He G."/>
            <person name="Johnson J."/>
            <person name="Nolan M."/>
            <person name="Tritt A."/>
            <person name="Barry K.W."/>
            <person name="Grigoriev I.V."/>
            <person name="Nagy L.G."/>
            <person name="Hibbett D."/>
            <person name="Henrissat B."/>
            <person name="Matheny P.B."/>
            <person name="Labbe J."/>
            <person name="Martin F.M."/>
        </authorList>
    </citation>
    <scope>NUCLEOTIDE SEQUENCE</scope>
    <source>
        <strain evidence="1">EC-137</strain>
    </source>
</reference>
<comment type="caution">
    <text evidence="1">The sequence shown here is derived from an EMBL/GenBank/DDBJ whole genome shotgun (WGS) entry which is preliminary data.</text>
</comment>
<evidence type="ECO:0000313" key="1">
    <source>
        <dbReference type="EMBL" id="KAI0026939.1"/>
    </source>
</evidence>
<organism evidence="1 2">
    <name type="scientific">Vararia minispora EC-137</name>
    <dbReference type="NCBI Taxonomy" id="1314806"/>
    <lineage>
        <taxon>Eukaryota</taxon>
        <taxon>Fungi</taxon>
        <taxon>Dikarya</taxon>
        <taxon>Basidiomycota</taxon>
        <taxon>Agaricomycotina</taxon>
        <taxon>Agaricomycetes</taxon>
        <taxon>Russulales</taxon>
        <taxon>Lachnocladiaceae</taxon>
        <taxon>Vararia</taxon>
    </lineage>
</organism>
<sequence length="294" mass="31896">MPQRHPAALPPPSFMAPTLYARPAFLAVSSPLASPHQRFPSSTLHEVASFDALQRQPNGGFKAQLNPAMRHDRRRGQQLGRGRPTSAAAAAITVRLPSFSLPLILSPSSVLPFYFFSIVPRADWHRLHRHRSASDMLALLVLPTWRAHTQACAQPDFVFTSVALVVGRLQLSGVHIAAWRHVSVGLEASLPLQSQCVVSGRSITRATGPLLVGDCGHKTLFSSSLSLVPHGDHPVTQAVTLLPLPPFRLPFPLKKYDSTLQMLRTIDTGKVGKPLPGIRRSTIASLAPVLCAVM</sequence>
<evidence type="ECO:0000313" key="2">
    <source>
        <dbReference type="Proteomes" id="UP000814128"/>
    </source>
</evidence>
<reference evidence="1" key="1">
    <citation type="submission" date="2021-02" db="EMBL/GenBank/DDBJ databases">
        <authorList>
            <consortium name="DOE Joint Genome Institute"/>
            <person name="Ahrendt S."/>
            <person name="Looney B.P."/>
            <person name="Miyauchi S."/>
            <person name="Morin E."/>
            <person name="Drula E."/>
            <person name="Courty P.E."/>
            <person name="Chicoki N."/>
            <person name="Fauchery L."/>
            <person name="Kohler A."/>
            <person name="Kuo A."/>
            <person name="Labutti K."/>
            <person name="Pangilinan J."/>
            <person name="Lipzen A."/>
            <person name="Riley R."/>
            <person name="Andreopoulos W."/>
            <person name="He G."/>
            <person name="Johnson J."/>
            <person name="Barry K.W."/>
            <person name="Grigoriev I.V."/>
            <person name="Nagy L."/>
            <person name="Hibbett D."/>
            <person name="Henrissat B."/>
            <person name="Matheny P.B."/>
            <person name="Labbe J."/>
            <person name="Martin F."/>
        </authorList>
    </citation>
    <scope>NUCLEOTIDE SEQUENCE</scope>
    <source>
        <strain evidence="1">EC-137</strain>
    </source>
</reference>
<dbReference type="EMBL" id="MU274096">
    <property type="protein sequence ID" value="KAI0026939.1"/>
    <property type="molecule type" value="Genomic_DNA"/>
</dbReference>
<keyword evidence="2" id="KW-1185">Reference proteome</keyword>
<proteinExistence type="predicted"/>
<dbReference type="Proteomes" id="UP000814128">
    <property type="component" value="Unassembled WGS sequence"/>
</dbReference>
<accession>A0ACB8Q5J7</accession>
<gene>
    <name evidence="1" type="ORF">K488DRAFT_91628</name>
</gene>